<dbReference type="EMBL" id="JASPKZ010007689">
    <property type="protein sequence ID" value="KAJ9583047.1"/>
    <property type="molecule type" value="Genomic_DNA"/>
</dbReference>
<feature type="binding site" evidence="7">
    <location>
        <position position="167"/>
    </location>
    <ligand>
        <name>FAD</name>
        <dbReference type="ChEBI" id="CHEBI:57692"/>
    </ligand>
</feature>
<dbReference type="PANTHER" id="PTHR11530:SF11">
    <property type="entry name" value="D-ASPARTATE OXIDASE"/>
    <property type="match status" value="1"/>
</dbReference>
<sequence>MAPRVAVVGAGVSGLSTAVLAQQKIPGLDVTIISDKFSPNTTGDISAGLWFPHCLQNTTSDNIYRWSSKTYERMLELWQSADADEAGICLVPKLELSENYEPEQEFWSKIPLAFQSIDTAQTCKLTGTHKYKSGILFMTFTLQQSRYLPYLTRKFLLNGGKIQQHKVEQLQDLCGQYDIVINCSGVHARHLVGDTAVAPIRGQVKAPGLFLCYGEQATDGSYVIPKIVILGGTHQQGNWNTNPDPQDTKNILDKCHQLIPALKTAEIISNRAGLRPGRTSVRIETEQLGVKKYEVIHNYGHGGSGVTLSWGCAHDVINILQNILSSSTSIKSKL</sequence>
<dbReference type="InterPro" id="IPR023209">
    <property type="entry name" value="DAO"/>
</dbReference>
<evidence type="ECO:0000313" key="9">
    <source>
        <dbReference type="EMBL" id="KAJ9583047.1"/>
    </source>
</evidence>
<dbReference type="SUPFAM" id="SSF51971">
    <property type="entry name" value="Nucleotide-binding domain"/>
    <property type="match status" value="1"/>
</dbReference>
<keyword evidence="5 7" id="KW-0274">FAD</keyword>
<keyword evidence="6" id="KW-0560">Oxidoreductase</keyword>
<reference evidence="9" key="1">
    <citation type="journal article" date="2023" name="IScience">
        <title>Live-bearing cockroach genome reveals convergent evolutionary mechanisms linked to viviparity in insects and beyond.</title>
        <authorList>
            <person name="Fouks B."/>
            <person name="Harrison M.C."/>
            <person name="Mikhailova A.A."/>
            <person name="Marchal E."/>
            <person name="English S."/>
            <person name="Carruthers M."/>
            <person name="Jennings E.C."/>
            <person name="Chiamaka E.L."/>
            <person name="Frigard R.A."/>
            <person name="Pippel M."/>
            <person name="Attardo G.M."/>
            <person name="Benoit J.B."/>
            <person name="Bornberg-Bauer E."/>
            <person name="Tobe S.S."/>
        </authorList>
    </citation>
    <scope>NUCLEOTIDE SEQUENCE</scope>
    <source>
        <strain evidence="9">Stay&amp;Tobe</strain>
    </source>
</reference>
<dbReference type="InterPro" id="IPR006076">
    <property type="entry name" value="FAD-dep_OxRdtase"/>
</dbReference>
<name>A0AAD8EAW5_DIPPU</name>
<evidence type="ECO:0000259" key="8">
    <source>
        <dbReference type="Pfam" id="PF01266"/>
    </source>
</evidence>
<dbReference type="AlphaFoldDB" id="A0AAD8EAW5"/>
<dbReference type="Proteomes" id="UP001233999">
    <property type="component" value="Unassembled WGS sequence"/>
</dbReference>
<reference evidence="9" key="2">
    <citation type="submission" date="2023-05" db="EMBL/GenBank/DDBJ databases">
        <authorList>
            <person name="Fouks B."/>
        </authorList>
    </citation>
    <scope>NUCLEOTIDE SEQUENCE</scope>
    <source>
        <strain evidence="9">Stay&amp;Tobe</strain>
        <tissue evidence="9">Testes</tissue>
    </source>
</reference>
<evidence type="ECO:0000256" key="4">
    <source>
        <dbReference type="ARBA" id="ARBA00022630"/>
    </source>
</evidence>
<evidence type="ECO:0000256" key="7">
    <source>
        <dbReference type="PIRSR" id="PIRSR000189-1"/>
    </source>
</evidence>
<feature type="binding site" evidence="7">
    <location>
        <begin position="47"/>
        <end position="49"/>
    </location>
    <ligand>
        <name>FAD</name>
        <dbReference type="ChEBI" id="CHEBI:57692"/>
    </ligand>
</feature>
<dbReference type="Gene3D" id="3.30.9.10">
    <property type="entry name" value="D-Amino Acid Oxidase, subunit A, domain 2"/>
    <property type="match status" value="1"/>
</dbReference>
<comment type="subcellular location">
    <subcellularLocation>
        <location evidence="2">Peroxisome matrix</location>
    </subcellularLocation>
</comment>
<dbReference type="GO" id="GO:0019478">
    <property type="term" value="P:D-amino acid catabolic process"/>
    <property type="evidence" value="ECO:0007669"/>
    <property type="project" value="TreeGrafter"/>
</dbReference>
<dbReference type="InterPro" id="IPR006181">
    <property type="entry name" value="D-amino_acid_oxidase_CS"/>
</dbReference>
<comment type="caution">
    <text evidence="9">The sequence shown here is derived from an EMBL/GenBank/DDBJ whole genome shotgun (WGS) entry which is preliminary data.</text>
</comment>
<evidence type="ECO:0000256" key="3">
    <source>
        <dbReference type="ARBA" id="ARBA00006730"/>
    </source>
</evidence>
<dbReference type="PROSITE" id="PS00677">
    <property type="entry name" value="DAO"/>
    <property type="match status" value="1"/>
</dbReference>
<feature type="binding site" evidence="7">
    <location>
        <position position="222"/>
    </location>
    <ligand>
        <name>D-dopa</name>
        <dbReference type="ChEBI" id="CHEBI:149689"/>
    </ligand>
</feature>
<proteinExistence type="inferred from homology"/>
<evidence type="ECO:0000313" key="10">
    <source>
        <dbReference type="Proteomes" id="UP001233999"/>
    </source>
</evidence>
<dbReference type="PANTHER" id="PTHR11530">
    <property type="entry name" value="D-AMINO ACID OXIDASE"/>
    <property type="match status" value="1"/>
</dbReference>
<evidence type="ECO:0000256" key="5">
    <source>
        <dbReference type="ARBA" id="ARBA00022827"/>
    </source>
</evidence>
<feature type="binding site" evidence="7">
    <location>
        <position position="303"/>
    </location>
    <ligand>
        <name>D-dopa</name>
        <dbReference type="ChEBI" id="CHEBI:149689"/>
    </ligand>
</feature>
<accession>A0AAD8EAW5</accession>
<evidence type="ECO:0000256" key="1">
    <source>
        <dbReference type="ARBA" id="ARBA00001974"/>
    </source>
</evidence>
<keyword evidence="10" id="KW-1185">Reference proteome</keyword>
<comment type="similarity">
    <text evidence="3">Belongs to the DAMOX/DASOX family.</text>
</comment>
<protein>
    <recommendedName>
        <fullName evidence="8">FAD dependent oxidoreductase domain-containing protein</fullName>
    </recommendedName>
</protein>
<dbReference type="GO" id="GO:0003884">
    <property type="term" value="F:D-amino-acid oxidase activity"/>
    <property type="evidence" value="ECO:0007669"/>
    <property type="project" value="InterPro"/>
</dbReference>
<evidence type="ECO:0000256" key="6">
    <source>
        <dbReference type="ARBA" id="ARBA00023002"/>
    </source>
</evidence>
<dbReference type="PIRSF" id="PIRSF000189">
    <property type="entry name" value="D-aa_oxidase"/>
    <property type="match status" value="1"/>
</dbReference>
<feature type="binding site" evidence="7">
    <location>
        <begin position="302"/>
        <end position="307"/>
    </location>
    <ligand>
        <name>FAD</name>
        <dbReference type="ChEBI" id="CHEBI:57692"/>
    </ligand>
</feature>
<gene>
    <name evidence="9" type="ORF">L9F63_022612</name>
</gene>
<dbReference type="GO" id="GO:0005782">
    <property type="term" value="C:peroxisomal matrix"/>
    <property type="evidence" value="ECO:0007669"/>
    <property type="project" value="UniProtKB-SubCell"/>
</dbReference>
<evidence type="ECO:0000256" key="2">
    <source>
        <dbReference type="ARBA" id="ARBA00004253"/>
    </source>
</evidence>
<feature type="binding site" evidence="7">
    <location>
        <position position="275"/>
    </location>
    <ligand>
        <name>D-dopa</name>
        <dbReference type="ChEBI" id="CHEBI:149689"/>
    </ligand>
</feature>
<organism evidence="9 10">
    <name type="scientific">Diploptera punctata</name>
    <name type="common">Pacific beetle cockroach</name>
    <dbReference type="NCBI Taxonomy" id="6984"/>
    <lineage>
        <taxon>Eukaryota</taxon>
        <taxon>Metazoa</taxon>
        <taxon>Ecdysozoa</taxon>
        <taxon>Arthropoda</taxon>
        <taxon>Hexapoda</taxon>
        <taxon>Insecta</taxon>
        <taxon>Pterygota</taxon>
        <taxon>Neoptera</taxon>
        <taxon>Polyneoptera</taxon>
        <taxon>Dictyoptera</taxon>
        <taxon>Blattodea</taxon>
        <taxon>Blaberoidea</taxon>
        <taxon>Blaberidae</taxon>
        <taxon>Diplopterinae</taxon>
        <taxon>Diploptera</taxon>
    </lineage>
</organism>
<keyword evidence="4" id="KW-0285">Flavoprotein</keyword>
<dbReference type="GO" id="GO:0071949">
    <property type="term" value="F:FAD binding"/>
    <property type="evidence" value="ECO:0007669"/>
    <property type="project" value="InterPro"/>
</dbReference>
<dbReference type="Gene3D" id="3.40.50.720">
    <property type="entry name" value="NAD(P)-binding Rossmann-like Domain"/>
    <property type="match status" value="1"/>
</dbReference>
<dbReference type="SUPFAM" id="SSF54373">
    <property type="entry name" value="FAD-linked reductases, C-terminal domain"/>
    <property type="match status" value="1"/>
</dbReference>
<comment type="cofactor">
    <cofactor evidence="1 7">
        <name>FAD</name>
        <dbReference type="ChEBI" id="CHEBI:57692"/>
    </cofactor>
</comment>
<feature type="domain" description="FAD dependent oxidoreductase" evidence="8">
    <location>
        <begin position="4"/>
        <end position="316"/>
    </location>
</feature>
<dbReference type="Pfam" id="PF01266">
    <property type="entry name" value="DAO"/>
    <property type="match status" value="1"/>
</dbReference>